<evidence type="ECO:0000313" key="4">
    <source>
        <dbReference type="Proteomes" id="UP000252733"/>
    </source>
</evidence>
<dbReference type="OrthoDB" id="1467719at2"/>
<keyword evidence="2" id="KW-0812">Transmembrane</keyword>
<accession>A0A2T0XNI4</accession>
<keyword evidence="3" id="KW-0131">Cell cycle</keyword>
<keyword evidence="4" id="KW-1185">Reference proteome</keyword>
<feature type="transmembrane region" description="Helical" evidence="2">
    <location>
        <begin position="12"/>
        <end position="31"/>
    </location>
</feature>
<dbReference type="EMBL" id="QPIZ01000014">
    <property type="protein sequence ID" value="RCW32705.1"/>
    <property type="molecule type" value="Genomic_DNA"/>
</dbReference>
<dbReference type="InterPro" id="IPR007060">
    <property type="entry name" value="FtsL/DivIC"/>
</dbReference>
<keyword evidence="2" id="KW-0472">Membrane</keyword>
<dbReference type="Proteomes" id="UP000252733">
    <property type="component" value="Unassembled WGS sequence"/>
</dbReference>
<organism evidence="3 4">
    <name type="scientific">Marinilabilia salmonicolor</name>
    <dbReference type="NCBI Taxonomy" id="989"/>
    <lineage>
        <taxon>Bacteria</taxon>
        <taxon>Pseudomonadati</taxon>
        <taxon>Bacteroidota</taxon>
        <taxon>Bacteroidia</taxon>
        <taxon>Marinilabiliales</taxon>
        <taxon>Marinilabiliaceae</taxon>
        <taxon>Marinilabilia</taxon>
    </lineage>
</organism>
<dbReference type="Pfam" id="PF04977">
    <property type="entry name" value="DivIC"/>
    <property type="match status" value="1"/>
</dbReference>
<dbReference type="GO" id="GO:0051301">
    <property type="term" value="P:cell division"/>
    <property type="evidence" value="ECO:0007669"/>
    <property type="project" value="UniProtKB-KW"/>
</dbReference>
<keyword evidence="1" id="KW-0175">Coiled coil</keyword>
<feature type="coiled-coil region" evidence="1">
    <location>
        <begin position="40"/>
        <end position="74"/>
    </location>
</feature>
<dbReference type="STRING" id="1168289.GCA_000259075_02832"/>
<comment type="caution">
    <text evidence="3">The sequence shown here is derived from an EMBL/GenBank/DDBJ whole genome shotgun (WGS) entry which is preliminary data.</text>
</comment>
<protein>
    <submittedName>
        <fullName evidence="3">Cell division protein FtsB</fullName>
    </submittedName>
</protein>
<sequence length="101" mass="12222">MGLKDILRLSLPLLRNRYVITFLAFIIWVGFFDQNNLVERHELSGRIDELEKQKIHYRNEINDNTRRIEELQSNPDNLEKFAREQYLMKKPDEDIFVVTEK</sequence>
<evidence type="ECO:0000256" key="2">
    <source>
        <dbReference type="SAM" id="Phobius"/>
    </source>
</evidence>
<evidence type="ECO:0000313" key="3">
    <source>
        <dbReference type="EMBL" id="RCW32705.1"/>
    </source>
</evidence>
<gene>
    <name evidence="3" type="ORF">DFO77_11431</name>
</gene>
<proteinExistence type="predicted"/>
<keyword evidence="2" id="KW-1133">Transmembrane helix</keyword>
<dbReference type="AlphaFoldDB" id="A0A2T0XNI4"/>
<name>A0A2T0XNI4_9BACT</name>
<keyword evidence="3" id="KW-0132">Cell division</keyword>
<reference evidence="3 4" key="1">
    <citation type="submission" date="2018-07" db="EMBL/GenBank/DDBJ databases">
        <title>Freshwater and sediment microbial communities from various areas in North America, analyzing microbe dynamics in response to fracking.</title>
        <authorList>
            <person name="Lamendella R."/>
        </authorList>
    </citation>
    <scope>NUCLEOTIDE SEQUENCE [LARGE SCALE GENOMIC DNA]</scope>
    <source>
        <strain evidence="3 4">160A</strain>
    </source>
</reference>
<evidence type="ECO:0000256" key="1">
    <source>
        <dbReference type="SAM" id="Coils"/>
    </source>
</evidence>
<dbReference type="RefSeq" id="WP_106152484.1">
    <property type="nucleotide sequence ID" value="NZ_PVTS01000005.1"/>
</dbReference>